<evidence type="ECO:0008006" key="5">
    <source>
        <dbReference type="Google" id="ProtNLM"/>
    </source>
</evidence>
<sequence length="219" mass="23006">MAALRGATQLNSRIGDQRYHSPMPDTPSPGFPPVPGQPGLPIPPTAPVSWHPTRALRRPSRWPMLIAIASLCGTVVAVGIALAAWLRPGPENRPPPAPHAPVFTDEQIAGAKSTMCAAYATVHRAVGVNTSRNEGNDPTSTLAVLANARLAIYGGGGYLFTKLAEEPATPPSLASAIRTLANAYQDVAIGYMADLQKTDLDASLRAADNATISIEQQCK</sequence>
<feature type="compositionally biased region" description="Pro residues" evidence="1">
    <location>
        <begin position="24"/>
        <end position="46"/>
    </location>
</feature>
<proteinExistence type="predicted"/>
<evidence type="ECO:0000256" key="1">
    <source>
        <dbReference type="SAM" id="MobiDB-lite"/>
    </source>
</evidence>
<dbReference type="AlphaFoldDB" id="A0AAD1H5G6"/>
<keyword evidence="2" id="KW-0472">Membrane</keyword>
<accession>A0AAD1H5G6</accession>
<evidence type="ECO:0000313" key="4">
    <source>
        <dbReference type="Proteomes" id="UP000464624"/>
    </source>
</evidence>
<gene>
    <name evidence="3" type="ORF">MYXE_45360</name>
</gene>
<keyword evidence="2" id="KW-1133">Transmembrane helix</keyword>
<dbReference type="EMBL" id="AP022314">
    <property type="protein sequence ID" value="BBU24746.1"/>
    <property type="molecule type" value="Genomic_DNA"/>
</dbReference>
<protein>
    <recommendedName>
        <fullName evidence="5">Alanine and proline rich membrane protein</fullName>
    </recommendedName>
</protein>
<evidence type="ECO:0000313" key="3">
    <source>
        <dbReference type="EMBL" id="BBU24746.1"/>
    </source>
</evidence>
<dbReference type="Proteomes" id="UP000464624">
    <property type="component" value="Chromosome"/>
</dbReference>
<name>A0AAD1H5G6_MYCXE</name>
<feature type="transmembrane region" description="Helical" evidence="2">
    <location>
        <begin position="64"/>
        <end position="86"/>
    </location>
</feature>
<reference evidence="3 4" key="1">
    <citation type="submission" date="2019-12" db="EMBL/GenBank/DDBJ databases">
        <title>Complete genome sequence of Mycolicibacterium xenopi str. JCM15661T.</title>
        <authorList>
            <person name="Yoshida M."/>
            <person name="Fukano H."/>
            <person name="Asakura T."/>
            <person name="Hoshino Y."/>
        </authorList>
    </citation>
    <scope>NUCLEOTIDE SEQUENCE [LARGE SCALE GENOMIC DNA]</scope>
    <source>
        <strain evidence="3 4">JCM 15661T</strain>
    </source>
</reference>
<organism evidence="3 4">
    <name type="scientific">Mycobacterium xenopi</name>
    <dbReference type="NCBI Taxonomy" id="1789"/>
    <lineage>
        <taxon>Bacteria</taxon>
        <taxon>Bacillati</taxon>
        <taxon>Actinomycetota</taxon>
        <taxon>Actinomycetes</taxon>
        <taxon>Mycobacteriales</taxon>
        <taxon>Mycobacteriaceae</taxon>
        <taxon>Mycobacterium</taxon>
    </lineage>
</organism>
<dbReference type="KEGG" id="mxe:MYXE_45360"/>
<keyword evidence="2" id="KW-0812">Transmembrane</keyword>
<evidence type="ECO:0000256" key="2">
    <source>
        <dbReference type="SAM" id="Phobius"/>
    </source>
</evidence>
<feature type="region of interest" description="Disordered" evidence="1">
    <location>
        <begin position="1"/>
        <end position="51"/>
    </location>
</feature>